<dbReference type="Pfam" id="PF21531">
    <property type="entry name" value="Rv2175c_wHTH"/>
    <property type="match status" value="1"/>
</dbReference>
<keyword evidence="4" id="KW-1185">Reference proteome</keyword>
<dbReference type="RefSeq" id="WP_006214821.1">
    <property type="nucleotide sequence ID" value="NZ_ANHZ02000014.1"/>
</dbReference>
<comment type="caution">
    <text evidence="3">The sequence shown here is derived from an EMBL/GenBank/DDBJ whole genome shotgun (WGS) entry which is preliminary data.</text>
</comment>
<accession>M2YD33</accession>
<dbReference type="AlphaFoldDB" id="M2YD33"/>
<dbReference type="InterPro" id="IPR048576">
    <property type="entry name" value="Rv2175c_wHTH"/>
</dbReference>
<evidence type="ECO:0000259" key="1">
    <source>
        <dbReference type="Pfam" id="PF18367"/>
    </source>
</evidence>
<sequence length="127" mass="14387">MNPAQPTLEQFEALDALVGEWTTFPDVAESTGMIVTRVHSMAEDGTLVAFRDPRDGVRRIPAEFLMDGHPIDALRGTMTVLRDNLYTDLEAVTWLFTEDESLPGRPIDFLRAGRKAEIRRRAQTLDW</sequence>
<dbReference type="STRING" id="71999.KPaMU14_07300"/>
<dbReference type="Pfam" id="PF18367">
    <property type="entry name" value="Rv2175c_C"/>
    <property type="match status" value="1"/>
</dbReference>
<evidence type="ECO:0000313" key="3">
    <source>
        <dbReference type="EMBL" id="EME36415.1"/>
    </source>
</evidence>
<dbReference type="GO" id="GO:0003677">
    <property type="term" value="F:DNA binding"/>
    <property type="evidence" value="ECO:0007669"/>
    <property type="project" value="InterPro"/>
</dbReference>
<evidence type="ECO:0000313" key="4">
    <source>
        <dbReference type="Proteomes" id="UP000009877"/>
    </source>
</evidence>
<feature type="domain" description="DNA-binding protein Rv2175c wHTH" evidence="2">
    <location>
        <begin position="20"/>
        <end position="65"/>
    </location>
</feature>
<organism evidence="3 4">
    <name type="scientific">Kocuria palustris PEL</name>
    <dbReference type="NCBI Taxonomy" id="1236550"/>
    <lineage>
        <taxon>Bacteria</taxon>
        <taxon>Bacillati</taxon>
        <taxon>Actinomycetota</taxon>
        <taxon>Actinomycetes</taxon>
        <taxon>Micrococcales</taxon>
        <taxon>Micrococcaceae</taxon>
        <taxon>Kocuria</taxon>
    </lineage>
</organism>
<dbReference type="Proteomes" id="UP000009877">
    <property type="component" value="Unassembled WGS sequence"/>
</dbReference>
<reference evidence="3 4" key="1">
    <citation type="journal article" date="2014" name="Genome Announc.">
        <title>Draft Genome Sequence of Kocuria palustris PEL.</title>
        <authorList>
            <person name="Sharma G."/>
            <person name="Khatri I."/>
            <person name="Subramanian S."/>
        </authorList>
    </citation>
    <scope>NUCLEOTIDE SEQUENCE [LARGE SCALE GENOMIC DNA]</scope>
    <source>
        <strain evidence="3 4">PEL</strain>
    </source>
</reference>
<gene>
    <name evidence="3" type="ORF">C884_00402</name>
</gene>
<dbReference type="InterPro" id="IPR041098">
    <property type="entry name" value="Rv2175c_C"/>
</dbReference>
<feature type="domain" description="Rv2175c C-terminal" evidence="1">
    <location>
        <begin position="71"/>
        <end position="125"/>
    </location>
</feature>
<name>M2YD33_9MICC</name>
<dbReference type="EMBL" id="ANHZ02000014">
    <property type="protein sequence ID" value="EME36415.1"/>
    <property type="molecule type" value="Genomic_DNA"/>
</dbReference>
<protein>
    <submittedName>
        <fullName evidence="3">Transcriptional regulatory protein</fullName>
    </submittedName>
</protein>
<evidence type="ECO:0000259" key="2">
    <source>
        <dbReference type="Pfam" id="PF21531"/>
    </source>
</evidence>
<proteinExistence type="predicted"/>